<reference evidence="3" key="1">
    <citation type="journal article" date="2021" name="BMC Genomics">
        <title>Chromosome-level genome assembly and manually-curated proteome of model necrotroph Parastagonospora nodorum Sn15 reveals a genome-wide trove of candidate effector homologs, and redundancy of virulence-related functions within an accessory chromosome.</title>
        <authorList>
            <person name="Bertazzoni S."/>
            <person name="Jones D.A.B."/>
            <person name="Phan H.T."/>
            <person name="Tan K.-C."/>
            <person name="Hane J.K."/>
        </authorList>
    </citation>
    <scope>NUCLEOTIDE SEQUENCE [LARGE SCALE GENOMIC DNA]</scope>
    <source>
        <strain evidence="3">SN15 / ATCC MYA-4574 / FGSC 10173)</strain>
    </source>
</reference>
<gene>
    <name evidence="2" type="ORF">JI435_405140</name>
</gene>
<dbReference type="EMBL" id="CP069026">
    <property type="protein sequence ID" value="QRC94095.1"/>
    <property type="molecule type" value="Genomic_DNA"/>
</dbReference>
<keyword evidence="3" id="KW-1185">Reference proteome</keyword>
<dbReference type="VEuPathDB" id="FungiDB:JI435_405140"/>
<accession>A0A7U2HW42</accession>
<evidence type="ECO:0000313" key="2">
    <source>
        <dbReference type="EMBL" id="QRC94095.1"/>
    </source>
</evidence>
<dbReference type="Proteomes" id="UP000663193">
    <property type="component" value="Chromosome 4"/>
</dbReference>
<evidence type="ECO:0000256" key="1">
    <source>
        <dbReference type="SAM" id="MobiDB-lite"/>
    </source>
</evidence>
<name>A0A7U2HW42_PHANO</name>
<protein>
    <submittedName>
        <fullName evidence="2">Uncharacterized protein</fullName>
    </submittedName>
</protein>
<proteinExistence type="predicted"/>
<evidence type="ECO:0000313" key="3">
    <source>
        <dbReference type="Proteomes" id="UP000663193"/>
    </source>
</evidence>
<dbReference type="AlphaFoldDB" id="A0A7U2HW42"/>
<feature type="region of interest" description="Disordered" evidence="1">
    <location>
        <begin position="69"/>
        <end position="88"/>
    </location>
</feature>
<sequence>MQLRRKCFCMRNPTMNTPILRMSIVERHSVRSEDSSEPERQGSRLARSCSLRVRAQLMRRLALSRAWRKQTAPNEGLKGPLLSDLTWL</sequence>
<organism evidence="2 3">
    <name type="scientific">Phaeosphaeria nodorum (strain SN15 / ATCC MYA-4574 / FGSC 10173)</name>
    <name type="common">Glume blotch fungus</name>
    <name type="synonym">Parastagonospora nodorum</name>
    <dbReference type="NCBI Taxonomy" id="321614"/>
    <lineage>
        <taxon>Eukaryota</taxon>
        <taxon>Fungi</taxon>
        <taxon>Dikarya</taxon>
        <taxon>Ascomycota</taxon>
        <taxon>Pezizomycotina</taxon>
        <taxon>Dothideomycetes</taxon>
        <taxon>Pleosporomycetidae</taxon>
        <taxon>Pleosporales</taxon>
        <taxon>Pleosporineae</taxon>
        <taxon>Phaeosphaeriaceae</taxon>
        <taxon>Parastagonospora</taxon>
    </lineage>
</organism>